<comment type="caution">
    <text evidence="2">The sequence shown here is derived from an EMBL/GenBank/DDBJ whole genome shotgun (WGS) entry which is preliminary data.</text>
</comment>
<evidence type="ECO:0000313" key="3">
    <source>
        <dbReference type="Proteomes" id="UP000237104"/>
    </source>
</evidence>
<evidence type="ECO:0000256" key="1">
    <source>
        <dbReference type="SAM" id="Phobius"/>
    </source>
</evidence>
<dbReference type="RefSeq" id="WP_103430473.1">
    <property type="nucleotide sequence ID" value="NZ_PPXF01000023.1"/>
</dbReference>
<sequence length="336" mass="37030">MNVIFAYLETMFGAYPSSPRLLEAKTELRGMMEDAYTSLIAEGRSENEAVGQVIRDFGNLEEVAPALGITSDIARAPEAARYHTAPQYPSVTLKEAQGYADAQQQNRFRFSTAVMLFVLSPSALIALPVTAESGLIPITDTVGVFIGLLALLVMIAGGVMLLVTRSRETAPYKRITEGHFVANPEVTRWVEALSKQHERARIKSLQIAITLWILAPIPLIAFAFFLDDSPRDDFWTVIGVVIVLVVVAIGLWILLPQTWAHAVAEDLSRTASDNEHSIINVIAAFYWPLLTAIFLAWSFIGDAWDISWIIWPIGAVLFGAIAGGGNALERYRRSRQ</sequence>
<dbReference type="InterPro" id="IPR047928">
    <property type="entry name" value="Perm_prefix_1"/>
</dbReference>
<feature type="transmembrane region" description="Helical" evidence="1">
    <location>
        <begin position="306"/>
        <end position="328"/>
    </location>
</feature>
<evidence type="ECO:0000313" key="2">
    <source>
        <dbReference type="EMBL" id="POH69180.1"/>
    </source>
</evidence>
<proteinExistence type="predicted"/>
<dbReference type="Proteomes" id="UP000237104">
    <property type="component" value="Unassembled WGS sequence"/>
</dbReference>
<reference evidence="2 3" key="1">
    <citation type="submission" date="2018-01" db="EMBL/GenBank/DDBJ databases">
        <title>Cryobacterium sp. nov., from glaciers in China.</title>
        <authorList>
            <person name="Liu Q."/>
            <person name="Xin Y.-H."/>
        </authorList>
    </citation>
    <scope>NUCLEOTIDE SEQUENCE [LARGE SCALE GENOMIC DNA]</scope>
    <source>
        <strain evidence="2 3">TMB1-8</strain>
    </source>
</reference>
<dbReference type="AlphaFoldDB" id="A0A2S3ZM81"/>
<dbReference type="NCBIfam" id="NF038403">
    <property type="entry name" value="perm_prefix_1"/>
    <property type="match status" value="1"/>
</dbReference>
<keyword evidence="1" id="KW-1133">Transmembrane helix</keyword>
<accession>A0A2S3ZM81</accession>
<protein>
    <submittedName>
        <fullName evidence="2">Uncharacterized protein</fullName>
    </submittedName>
</protein>
<dbReference type="EMBL" id="PPXF01000023">
    <property type="protein sequence ID" value="POH69180.1"/>
    <property type="molecule type" value="Genomic_DNA"/>
</dbReference>
<feature type="transmembrane region" description="Helical" evidence="1">
    <location>
        <begin position="205"/>
        <end position="225"/>
    </location>
</feature>
<feature type="transmembrane region" description="Helical" evidence="1">
    <location>
        <begin position="277"/>
        <end position="300"/>
    </location>
</feature>
<organism evidence="2 3">
    <name type="scientific">Cryobacterium zongtaii</name>
    <dbReference type="NCBI Taxonomy" id="1259217"/>
    <lineage>
        <taxon>Bacteria</taxon>
        <taxon>Bacillati</taxon>
        <taxon>Actinomycetota</taxon>
        <taxon>Actinomycetes</taxon>
        <taxon>Micrococcales</taxon>
        <taxon>Microbacteriaceae</taxon>
        <taxon>Cryobacterium</taxon>
    </lineage>
</organism>
<dbReference type="OrthoDB" id="9815852at2"/>
<keyword evidence="1" id="KW-0472">Membrane</keyword>
<feature type="transmembrane region" description="Helical" evidence="1">
    <location>
        <begin position="143"/>
        <end position="164"/>
    </location>
</feature>
<gene>
    <name evidence="2" type="ORF">C3B59_05955</name>
</gene>
<feature type="transmembrane region" description="Helical" evidence="1">
    <location>
        <begin position="113"/>
        <end position="131"/>
    </location>
</feature>
<feature type="transmembrane region" description="Helical" evidence="1">
    <location>
        <begin position="237"/>
        <end position="256"/>
    </location>
</feature>
<name>A0A2S3ZM81_9MICO</name>
<keyword evidence="1" id="KW-0812">Transmembrane</keyword>